<evidence type="ECO:0000313" key="2">
    <source>
        <dbReference type="Proteomes" id="UP000655443"/>
    </source>
</evidence>
<dbReference type="AlphaFoldDB" id="A0A919D0C4"/>
<protein>
    <recommendedName>
        <fullName evidence="3">Deaminase</fullName>
    </recommendedName>
</protein>
<sequence>MIEIPSVSSSLLVQGMVLSQTSLVGPGTPNLHPAVLEFVDSLPVETRRRFTGRCAESALVSDQLWEMDSARTDGRSVTLREAASRFHDSALTSRMIREPGNPDHGKSTTPCPVCSALLQELGIRVIG</sequence>
<evidence type="ECO:0000313" key="1">
    <source>
        <dbReference type="EMBL" id="GHD99172.1"/>
    </source>
</evidence>
<dbReference type="Pfam" id="PF14431">
    <property type="entry name" value="YwqJ-deaminase"/>
    <property type="match status" value="1"/>
</dbReference>
<proteinExistence type="predicted"/>
<name>A0A919D0C4_9ACTN</name>
<dbReference type="EMBL" id="BMVG01000001">
    <property type="protein sequence ID" value="GHD99172.1"/>
    <property type="molecule type" value="Genomic_DNA"/>
</dbReference>
<reference evidence="1" key="1">
    <citation type="journal article" date="2014" name="Int. J. Syst. Evol. Microbiol.">
        <title>Complete genome sequence of Corynebacterium casei LMG S-19264T (=DSM 44701T), isolated from a smear-ripened cheese.</title>
        <authorList>
            <consortium name="US DOE Joint Genome Institute (JGI-PGF)"/>
            <person name="Walter F."/>
            <person name="Albersmeier A."/>
            <person name="Kalinowski J."/>
            <person name="Ruckert C."/>
        </authorList>
    </citation>
    <scope>NUCLEOTIDE SEQUENCE</scope>
    <source>
        <strain evidence="1">JCM 4714</strain>
    </source>
</reference>
<organism evidence="1 2">
    <name type="scientific">Streptomyces alanosinicus</name>
    <dbReference type="NCBI Taxonomy" id="68171"/>
    <lineage>
        <taxon>Bacteria</taxon>
        <taxon>Bacillati</taxon>
        <taxon>Actinomycetota</taxon>
        <taxon>Actinomycetes</taxon>
        <taxon>Kitasatosporales</taxon>
        <taxon>Streptomycetaceae</taxon>
        <taxon>Streptomyces</taxon>
    </lineage>
</organism>
<dbReference type="InterPro" id="IPR025968">
    <property type="entry name" value="YwqJ_deaminase"/>
</dbReference>
<comment type="caution">
    <text evidence="1">The sequence shown here is derived from an EMBL/GenBank/DDBJ whole genome shotgun (WGS) entry which is preliminary data.</text>
</comment>
<keyword evidence="2" id="KW-1185">Reference proteome</keyword>
<gene>
    <name evidence="1" type="ORF">GCM10010339_09420</name>
</gene>
<evidence type="ECO:0008006" key="3">
    <source>
        <dbReference type="Google" id="ProtNLM"/>
    </source>
</evidence>
<reference evidence="1" key="2">
    <citation type="submission" date="2020-09" db="EMBL/GenBank/DDBJ databases">
        <authorList>
            <person name="Sun Q."/>
            <person name="Ohkuma M."/>
        </authorList>
    </citation>
    <scope>NUCLEOTIDE SEQUENCE</scope>
    <source>
        <strain evidence="1">JCM 4714</strain>
    </source>
</reference>
<dbReference type="Proteomes" id="UP000655443">
    <property type="component" value="Unassembled WGS sequence"/>
</dbReference>
<accession>A0A919D0C4</accession>